<feature type="transmembrane region" description="Helical" evidence="7">
    <location>
        <begin position="127"/>
        <end position="148"/>
    </location>
</feature>
<feature type="transmembrane region" description="Helical" evidence="7">
    <location>
        <begin position="209"/>
        <end position="225"/>
    </location>
</feature>
<accession>A0A1I1NQ12</accession>
<protein>
    <submittedName>
        <fullName evidence="9">Fucose 4-O-acetylase</fullName>
    </submittedName>
</protein>
<dbReference type="PANTHER" id="PTHR40074:SF4">
    <property type="entry name" value="INNER MEMBRANE PROTEIN YCFT"/>
    <property type="match status" value="1"/>
</dbReference>
<comment type="subcellular location">
    <subcellularLocation>
        <location evidence="1">Cell membrane</location>
        <topology evidence="1">Multi-pass membrane protein</topology>
    </subcellularLocation>
</comment>
<dbReference type="EMBL" id="FOMD01000002">
    <property type="protein sequence ID" value="SFC99617.1"/>
    <property type="molecule type" value="Genomic_DNA"/>
</dbReference>
<feature type="transmembrane region" description="Helical" evidence="7">
    <location>
        <begin position="155"/>
        <end position="172"/>
    </location>
</feature>
<keyword evidence="4 7" id="KW-0812">Transmembrane</keyword>
<dbReference type="PANTHER" id="PTHR40074">
    <property type="entry name" value="O-ACETYLTRANSFERASE WECH"/>
    <property type="match status" value="1"/>
</dbReference>
<dbReference type="OrthoDB" id="3265718at2"/>
<dbReference type="InterPro" id="IPR002656">
    <property type="entry name" value="Acyl_transf_3_dom"/>
</dbReference>
<feature type="transmembrane region" description="Helical" evidence="7">
    <location>
        <begin position="245"/>
        <end position="265"/>
    </location>
</feature>
<organism evidence="9 10">
    <name type="scientific">Klenkia taihuensis</name>
    <dbReference type="NCBI Taxonomy" id="1225127"/>
    <lineage>
        <taxon>Bacteria</taxon>
        <taxon>Bacillati</taxon>
        <taxon>Actinomycetota</taxon>
        <taxon>Actinomycetes</taxon>
        <taxon>Geodermatophilales</taxon>
        <taxon>Geodermatophilaceae</taxon>
        <taxon>Klenkia</taxon>
    </lineage>
</organism>
<comment type="similarity">
    <text evidence="2">Belongs to the acyltransferase 3 family.</text>
</comment>
<evidence type="ECO:0000313" key="9">
    <source>
        <dbReference type="EMBL" id="SFC99617.1"/>
    </source>
</evidence>
<name>A0A1I1NQ12_9ACTN</name>
<keyword evidence="3" id="KW-1003">Cell membrane</keyword>
<feature type="transmembrane region" description="Helical" evidence="7">
    <location>
        <begin position="51"/>
        <end position="74"/>
    </location>
</feature>
<keyword evidence="10" id="KW-1185">Reference proteome</keyword>
<dbReference type="RefSeq" id="WP_091557924.1">
    <property type="nucleotide sequence ID" value="NZ_BNAC01000004.1"/>
</dbReference>
<reference evidence="10" key="1">
    <citation type="submission" date="2016-10" db="EMBL/GenBank/DDBJ databases">
        <authorList>
            <person name="Varghese N."/>
            <person name="Submissions S."/>
        </authorList>
    </citation>
    <scope>NUCLEOTIDE SEQUENCE [LARGE SCALE GENOMIC DNA]</scope>
    <source>
        <strain evidence="10">DSM 45962</strain>
    </source>
</reference>
<feature type="transmembrane region" description="Helical" evidence="7">
    <location>
        <begin position="86"/>
        <end position="107"/>
    </location>
</feature>
<evidence type="ECO:0000259" key="8">
    <source>
        <dbReference type="Pfam" id="PF01757"/>
    </source>
</evidence>
<feature type="domain" description="Acyltransferase 3" evidence="8">
    <location>
        <begin position="12"/>
        <end position="325"/>
    </location>
</feature>
<feature type="transmembrane region" description="Helical" evidence="7">
    <location>
        <begin position="178"/>
        <end position="197"/>
    </location>
</feature>
<dbReference type="GO" id="GO:0009246">
    <property type="term" value="P:enterobacterial common antigen biosynthetic process"/>
    <property type="evidence" value="ECO:0007669"/>
    <property type="project" value="TreeGrafter"/>
</dbReference>
<evidence type="ECO:0000313" key="10">
    <source>
        <dbReference type="Proteomes" id="UP000199022"/>
    </source>
</evidence>
<dbReference type="AlphaFoldDB" id="A0A1I1NQ12"/>
<dbReference type="GO" id="GO:0016413">
    <property type="term" value="F:O-acetyltransferase activity"/>
    <property type="evidence" value="ECO:0007669"/>
    <property type="project" value="TreeGrafter"/>
</dbReference>
<dbReference type="Pfam" id="PF01757">
    <property type="entry name" value="Acyl_transf_3"/>
    <property type="match status" value="1"/>
</dbReference>
<dbReference type="GO" id="GO:0005886">
    <property type="term" value="C:plasma membrane"/>
    <property type="evidence" value="ECO:0007669"/>
    <property type="project" value="UniProtKB-SubCell"/>
</dbReference>
<sequence length="359" mass="38045">MTAAVPTRRRVVAIDVARALAIVGVVINHSIDGLVAAGLAPPGGWLHDANAALHVFRMPTLVFLVGVFVPLSAVKRGRLASALDRVRLFGWLYLVWFILQGAIEFGTNDLRNTPRGIAESLRPWESFAHLWFLPFLVVTAVVLAVLAPWRSRSRAAGSLVLLFATAVTTWSWNSDVVGLTGLSLLFFAAAGSAIGMNRVSQLLSADPRLVAATAGVALTLFLLLSPWDLAPATRLGPTAPVPERLAAMVAAVAGMAALLAVASLLARTGPLARRLASIGRETLPIFLAHVMVVAGVRVCMVGAGVTSPLLILGVAVVLGVAIPLAARAIVRRSAFTAWVFDLPRWATRPDVRRSERAPN</sequence>
<keyword evidence="5 7" id="KW-1133">Transmembrane helix</keyword>
<evidence type="ECO:0000256" key="5">
    <source>
        <dbReference type="ARBA" id="ARBA00022989"/>
    </source>
</evidence>
<proteinExistence type="inferred from homology"/>
<evidence type="ECO:0000256" key="3">
    <source>
        <dbReference type="ARBA" id="ARBA00022475"/>
    </source>
</evidence>
<evidence type="ECO:0000256" key="4">
    <source>
        <dbReference type="ARBA" id="ARBA00022692"/>
    </source>
</evidence>
<evidence type="ECO:0000256" key="6">
    <source>
        <dbReference type="ARBA" id="ARBA00023136"/>
    </source>
</evidence>
<gene>
    <name evidence="9" type="ORF">SAMN05661030_2218</name>
</gene>
<feature type="transmembrane region" description="Helical" evidence="7">
    <location>
        <begin position="285"/>
        <end position="303"/>
    </location>
</feature>
<evidence type="ECO:0000256" key="1">
    <source>
        <dbReference type="ARBA" id="ARBA00004651"/>
    </source>
</evidence>
<feature type="transmembrane region" description="Helical" evidence="7">
    <location>
        <begin position="309"/>
        <end position="330"/>
    </location>
</feature>
<evidence type="ECO:0000256" key="7">
    <source>
        <dbReference type="SAM" id="Phobius"/>
    </source>
</evidence>
<dbReference type="STRING" id="1225127.SAMN05661030_2218"/>
<dbReference type="Proteomes" id="UP000199022">
    <property type="component" value="Unassembled WGS sequence"/>
</dbReference>
<evidence type="ECO:0000256" key="2">
    <source>
        <dbReference type="ARBA" id="ARBA00007400"/>
    </source>
</evidence>
<keyword evidence="6 7" id="KW-0472">Membrane</keyword>